<dbReference type="RefSeq" id="WP_319076872.1">
    <property type="nucleotide sequence ID" value="NZ_JAWWMZ010000021.1"/>
</dbReference>
<dbReference type="AlphaFoldDB" id="A0AAJ2R8Q5"/>
<evidence type="ECO:0000313" key="3">
    <source>
        <dbReference type="EMBL" id="MDX4957789.1"/>
    </source>
</evidence>
<proteinExistence type="predicted"/>
<comment type="caution">
    <text evidence="3">The sequence shown here is derived from an EMBL/GenBank/DDBJ whole genome shotgun (WGS) entry which is preliminary data.</text>
</comment>
<dbReference type="EMBL" id="JAWWMZ010000021">
    <property type="protein sequence ID" value="MDX4957789.1"/>
    <property type="molecule type" value="Genomic_DNA"/>
</dbReference>
<accession>A0AAJ2R8Q5</accession>
<evidence type="ECO:0000313" key="4">
    <source>
        <dbReference type="Proteomes" id="UP001287445"/>
    </source>
</evidence>
<sequence length="271" mass="28398">MKMKKHMLGACATAVAMSVSWPVLANGPAGGNDSREALLQAQVAISWRARVSEFGQLIAQRIGVPYLEICPTNPQQLVHVEQGDTASIGDALRSVNLQLQPGQVLELASTAAGLRLELARTSPLSATSSPWAAAGAAAPSSTTGCDQAGAQELAARQSRAVASVQITSSAAGAQVATQRYVLREGQPVHEQLQGWAQAAGWKLIWYPRVSWQVISSSAFSDDLDVAAAVEAVVTILRAEGKQVLLTVAAANQVMEVTSTDITAESKDGNEE</sequence>
<dbReference type="InterPro" id="IPR018927">
    <property type="entry name" value="Pilus_synth_Q_C"/>
</dbReference>
<organism evidence="3 4">
    <name type="scientific">Delftia acidovorans</name>
    <name type="common">Pseudomonas acidovorans</name>
    <name type="synonym">Comamonas acidovorans</name>
    <dbReference type="NCBI Taxonomy" id="80866"/>
    <lineage>
        <taxon>Bacteria</taxon>
        <taxon>Pseudomonadati</taxon>
        <taxon>Pseudomonadota</taxon>
        <taxon>Betaproteobacteria</taxon>
        <taxon>Burkholderiales</taxon>
        <taxon>Comamonadaceae</taxon>
        <taxon>Delftia</taxon>
    </lineage>
</organism>
<evidence type="ECO:0000256" key="1">
    <source>
        <dbReference type="SAM" id="SignalP"/>
    </source>
</evidence>
<feature type="signal peptide" evidence="1">
    <location>
        <begin position="1"/>
        <end position="25"/>
    </location>
</feature>
<keyword evidence="1" id="KW-0732">Signal</keyword>
<feature type="domain" description="Toxin co-regulated pilus biosynthesis protein Q C-terminal" evidence="2">
    <location>
        <begin position="179"/>
        <end position="258"/>
    </location>
</feature>
<evidence type="ECO:0000259" key="2">
    <source>
        <dbReference type="Pfam" id="PF10671"/>
    </source>
</evidence>
<dbReference type="Pfam" id="PF10671">
    <property type="entry name" value="TcpQ"/>
    <property type="match status" value="1"/>
</dbReference>
<feature type="chain" id="PRO_5042573571" evidence="1">
    <location>
        <begin position="26"/>
        <end position="271"/>
    </location>
</feature>
<reference evidence="3" key="1">
    <citation type="submission" date="2023-11" db="EMBL/GenBank/DDBJ databases">
        <title>Identification and selenium tolerance of Delftia acidovorans R3-25.</title>
        <authorList>
            <person name="Zhang S."/>
            <person name="Liu Y."/>
            <person name="Guo Y."/>
        </authorList>
    </citation>
    <scope>NUCLEOTIDE SEQUENCE</scope>
    <source>
        <strain evidence="3">R3-25</strain>
    </source>
</reference>
<name>A0AAJ2R8Q5_DELAC</name>
<dbReference type="Proteomes" id="UP001287445">
    <property type="component" value="Unassembled WGS sequence"/>
</dbReference>
<gene>
    <name evidence="3" type="ORF">SGN30_30595</name>
</gene>
<protein>
    <submittedName>
        <fullName evidence="3">TcpQ domain-containing protein</fullName>
    </submittedName>
</protein>